<dbReference type="InterPro" id="IPR000700">
    <property type="entry name" value="PAS-assoc_C"/>
</dbReference>
<dbReference type="InterPro" id="IPR036890">
    <property type="entry name" value="HATPase_C_sf"/>
</dbReference>
<feature type="domain" description="PAC" evidence="6">
    <location>
        <begin position="379"/>
        <end position="429"/>
    </location>
</feature>
<protein>
    <recommendedName>
        <fullName evidence="2">histidine kinase</fullName>
        <ecNumber evidence="2">2.7.13.3</ecNumber>
    </recommendedName>
</protein>
<dbReference type="AlphaFoldDB" id="A0A4R6X371"/>
<sequence length="826" mass="93390">MMCIHLEVAISEAFASFNRDRVFIATNSVSIFGVHMAETATQDSGFETVFRDSKDGLAIFKDGYFVDCNQSMLDLVGASKREDFIGLTPFDFSPEFQYDGQSSADKGMQLIERCYNEGSVRFEWIHKKFNGEPFWTEVILTKMVLNGEVVVHANWRDISEKKDLELKIAEQKETFETLFNESLDGLSVFDGKQYTDCNKAFVRMFGFSSKEEVIGIHPSQVSPEYQPDGRTSKEAAQEVIKGSLGQGVHNRFEWMHKKVDGTEFWTEVILTKVTLNGVDSIYAVIRDISEKKDLEFRLEQQKRTFETLFEESLDGMTIYDGRQYLDCNKAFVSMMGFESKEDIIGLSPLAISPELQADGSISFERAIELNTEIIENGHARFEWVHKKTDGTEFWTEIIVNTIVLNGEEVFFTTTRDITEKKELELKIADQKLTFETLFNESEDGLTFFDGEKYLDCNKAFLKLMGFKHKDEVIGLNPVLVSPVYQPDGRTTAEHFEERAAEVFENGSFRCEWVHKKTDGTEFWTELIVGLLSLNGREVTYSITRDISDKKELELEIVERNAELESTIENLKQTQDKLVESEKMASLGSLVAGVAHEINTPVGVGLMGITQFVEERDKLNRRYQNGELTEQDLEDFLGSSQDIADIVKKNLDRTAQLVKGFKQIAVDQTSEEDREINLKEYLEEIVFSLGSVVRKANAEVVIDCPIDINVYTNPGLISQVFTNLIMNSIHHGFDGKDSGTIGITVNDLGDRAFDIRYRDDGKGISSLNLPKIFDPFFTTNRGKGGTGLGLNVTYNIVTNVLGGTIECRSEEGQGVEFLIGLHVKERA</sequence>
<dbReference type="GO" id="GO:0000155">
    <property type="term" value="F:phosphorelay sensor kinase activity"/>
    <property type="evidence" value="ECO:0007669"/>
    <property type="project" value="InterPro"/>
</dbReference>
<dbReference type="CDD" id="cd00082">
    <property type="entry name" value="HisKA"/>
    <property type="match status" value="1"/>
</dbReference>
<dbReference type="CDD" id="cd00130">
    <property type="entry name" value="PAS"/>
    <property type="match status" value="1"/>
</dbReference>
<feature type="coiled-coil region" evidence="4">
    <location>
        <begin position="549"/>
        <end position="583"/>
    </location>
</feature>
<accession>A0A4R6X371</accession>
<dbReference type="Gene3D" id="1.10.287.130">
    <property type="match status" value="1"/>
</dbReference>
<comment type="catalytic activity">
    <reaction evidence="1">
        <text>ATP + protein L-histidine = ADP + protein N-phospho-L-histidine.</text>
        <dbReference type="EC" id="2.7.13.3"/>
    </reaction>
</comment>
<evidence type="ECO:0000256" key="1">
    <source>
        <dbReference type="ARBA" id="ARBA00000085"/>
    </source>
</evidence>
<feature type="domain" description="PAC" evidence="6">
    <location>
        <begin position="250"/>
        <end position="300"/>
    </location>
</feature>
<keyword evidence="4" id="KW-0175">Coiled coil</keyword>
<dbReference type="InterPro" id="IPR000014">
    <property type="entry name" value="PAS"/>
</dbReference>
<dbReference type="PRINTS" id="PR00344">
    <property type="entry name" value="BCTRLSENSOR"/>
</dbReference>
<dbReference type="SUPFAM" id="SSF55874">
    <property type="entry name" value="ATPase domain of HSP90 chaperone/DNA topoisomerase II/histidine kinase"/>
    <property type="match status" value="1"/>
</dbReference>
<dbReference type="Gene3D" id="3.30.565.10">
    <property type="entry name" value="Histidine kinase-like ATPase, C-terminal domain"/>
    <property type="match status" value="1"/>
</dbReference>
<organism evidence="7 8">
    <name type="scientific">Marinomonas communis</name>
    <dbReference type="NCBI Taxonomy" id="28254"/>
    <lineage>
        <taxon>Bacteria</taxon>
        <taxon>Pseudomonadati</taxon>
        <taxon>Pseudomonadota</taxon>
        <taxon>Gammaproteobacteria</taxon>
        <taxon>Oceanospirillales</taxon>
        <taxon>Oceanospirillaceae</taxon>
        <taxon>Marinomonas</taxon>
    </lineage>
</organism>
<dbReference type="Pfam" id="PF02518">
    <property type="entry name" value="HATPase_c"/>
    <property type="match status" value="1"/>
</dbReference>
<evidence type="ECO:0000256" key="3">
    <source>
        <dbReference type="ARBA" id="ARBA00022553"/>
    </source>
</evidence>
<keyword evidence="3" id="KW-0597">Phosphoprotein</keyword>
<name>A0A4R6X371_9GAMM</name>
<feature type="domain" description="Histidine kinase" evidence="5">
    <location>
        <begin position="592"/>
        <end position="824"/>
    </location>
</feature>
<evidence type="ECO:0000256" key="2">
    <source>
        <dbReference type="ARBA" id="ARBA00012438"/>
    </source>
</evidence>
<proteinExistence type="predicted"/>
<dbReference type="InterPro" id="IPR005467">
    <property type="entry name" value="His_kinase_dom"/>
</dbReference>
<evidence type="ECO:0000313" key="8">
    <source>
        <dbReference type="Proteomes" id="UP000295729"/>
    </source>
</evidence>
<gene>
    <name evidence="7" type="ORF">C8D85_3275</name>
</gene>
<dbReference type="EMBL" id="SNZA01000006">
    <property type="protein sequence ID" value="TDR06343.1"/>
    <property type="molecule type" value="Genomic_DNA"/>
</dbReference>
<dbReference type="InterPro" id="IPR003594">
    <property type="entry name" value="HATPase_dom"/>
</dbReference>
<dbReference type="SMART" id="SM00091">
    <property type="entry name" value="PAS"/>
    <property type="match status" value="4"/>
</dbReference>
<dbReference type="EC" id="2.7.13.3" evidence="2"/>
<dbReference type="SMART" id="SM00387">
    <property type="entry name" value="HATPase_c"/>
    <property type="match status" value="1"/>
</dbReference>
<dbReference type="InterPro" id="IPR004358">
    <property type="entry name" value="Sig_transdc_His_kin-like_C"/>
</dbReference>
<dbReference type="InterPro" id="IPR003661">
    <property type="entry name" value="HisK_dim/P_dom"/>
</dbReference>
<reference evidence="7 8" key="1">
    <citation type="submission" date="2019-03" db="EMBL/GenBank/DDBJ databases">
        <title>Genomic Encyclopedia of Type Strains, Phase IV (KMG-IV): sequencing the most valuable type-strain genomes for metagenomic binning, comparative biology and taxonomic classification.</title>
        <authorList>
            <person name="Goeker M."/>
        </authorList>
    </citation>
    <scope>NUCLEOTIDE SEQUENCE [LARGE SCALE GENOMIC DNA]</scope>
    <source>
        <strain evidence="7 8">DSM 5604</strain>
    </source>
</reference>
<dbReference type="SUPFAM" id="SSF55785">
    <property type="entry name" value="PYP-like sensor domain (PAS domain)"/>
    <property type="match status" value="4"/>
</dbReference>
<dbReference type="Pfam" id="PF13426">
    <property type="entry name" value="PAS_9"/>
    <property type="match status" value="4"/>
</dbReference>
<keyword evidence="8" id="KW-1185">Reference proteome</keyword>
<dbReference type="PROSITE" id="PS50109">
    <property type="entry name" value="HIS_KIN"/>
    <property type="match status" value="1"/>
</dbReference>
<dbReference type="Gene3D" id="3.30.450.20">
    <property type="entry name" value="PAS domain"/>
    <property type="match status" value="4"/>
</dbReference>
<comment type="caution">
    <text evidence="7">The sequence shown here is derived from an EMBL/GenBank/DDBJ whole genome shotgun (WGS) entry which is preliminary data.</text>
</comment>
<dbReference type="NCBIfam" id="TIGR00229">
    <property type="entry name" value="sensory_box"/>
    <property type="match status" value="4"/>
</dbReference>
<dbReference type="PROSITE" id="PS50113">
    <property type="entry name" value="PAC"/>
    <property type="match status" value="2"/>
</dbReference>
<evidence type="ECO:0000313" key="7">
    <source>
        <dbReference type="EMBL" id="TDR06343.1"/>
    </source>
</evidence>
<dbReference type="PANTHER" id="PTHR43065:SF47">
    <property type="match status" value="1"/>
</dbReference>
<dbReference type="InterPro" id="IPR035965">
    <property type="entry name" value="PAS-like_dom_sf"/>
</dbReference>
<evidence type="ECO:0000259" key="5">
    <source>
        <dbReference type="PROSITE" id="PS50109"/>
    </source>
</evidence>
<dbReference type="OrthoDB" id="1931120at2"/>
<dbReference type="Proteomes" id="UP000295729">
    <property type="component" value="Unassembled WGS sequence"/>
</dbReference>
<evidence type="ECO:0000256" key="4">
    <source>
        <dbReference type="SAM" id="Coils"/>
    </source>
</evidence>
<dbReference type="PANTHER" id="PTHR43065">
    <property type="entry name" value="SENSOR HISTIDINE KINASE"/>
    <property type="match status" value="1"/>
</dbReference>
<evidence type="ECO:0000259" key="6">
    <source>
        <dbReference type="PROSITE" id="PS50113"/>
    </source>
</evidence>